<feature type="compositionally biased region" description="Polar residues" evidence="1">
    <location>
        <begin position="144"/>
        <end position="153"/>
    </location>
</feature>
<dbReference type="GeneTree" id="ENSGT00530000063872"/>
<sequence length="253" mass="26979">MGYKVKGLEERGASKLSRDSIVEVAALTYVSFYHRSSPGSKDNEAPNPREPKRDLTGERAFKGLGADSESSGATSASAVLAGRKSNSPAHLEDMETDPKGTLADLEEENVVTKVGDAWQGRPGAQQDDRGDPAAPTHKPADPSSPEQQSSPRNPDQHLEVDSQASSDFQGLFKKRQRSFKLFEVAVSALAPDNPAGPWKAPALSVDTLAAPSTSFRVRNPSSCMVTVTVTATSEQPQVYVPGSPSELESNSTR</sequence>
<protein>
    <submittedName>
        <fullName evidence="2">Uncharacterized protein</fullName>
    </submittedName>
</protein>
<dbReference type="AlphaFoldDB" id="A0A8C6BHN7"/>
<dbReference type="Proteomes" id="UP000694561">
    <property type="component" value="Unplaced"/>
</dbReference>
<dbReference type="PANTHER" id="PTHR15468:SF2">
    <property type="entry name" value="ZINC FINGER PROTEIN 185"/>
    <property type="match status" value="1"/>
</dbReference>
<proteinExistence type="predicted"/>
<feature type="region of interest" description="Disordered" evidence="1">
    <location>
        <begin position="34"/>
        <end position="169"/>
    </location>
</feature>
<evidence type="ECO:0000313" key="3">
    <source>
        <dbReference type="Proteomes" id="UP000694561"/>
    </source>
</evidence>
<evidence type="ECO:0000313" key="2">
    <source>
        <dbReference type="Ensembl" id="ENSMMNP00015015911.1"/>
    </source>
</evidence>
<keyword evidence="3" id="KW-1185">Reference proteome</keyword>
<reference evidence="2" key="1">
    <citation type="submission" date="2025-08" db="UniProtKB">
        <authorList>
            <consortium name="Ensembl"/>
        </authorList>
    </citation>
    <scope>IDENTIFICATION</scope>
</reference>
<dbReference type="PANTHER" id="PTHR15468">
    <property type="entry name" value="ZNF185"/>
    <property type="match status" value="1"/>
</dbReference>
<dbReference type="InterPro" id="IPR052621">
    <property type="entry name" value="Cell_Prolif/Cornif_Regul"/>
</dbReference>
<reference evidence="2" key="2">
    <citation type="submission" date="2025-09" db="UniProtKB">
        <authorList>
            <consortium name="Ensembl"/>
        </authorList>
    </citation>
    <scope>IDENTIFICATION</scope>
</reference>
<dbReference type="Ensembl" id="ENSMMNT00015017474.1">
    <property type="protein sequence ID" value="ENSMMNP00015015911.1"/>
    <property type="gene ID" value="ENSMMNG00015011709.1"/>
</dbReference>
<feature type="compositionally biased region" description="Basic and acidic residues" evidence="1">
    <location>
        <begin position="41"/>
        <end position="61"/>
    </location>
</feature>
<evidence type="ECO:0000256" key="1">
    <source>
        <dbReference type="SAM" id="MobiDB-lite"/>
    </source>
</evidence>
<organism evidence="2 3">
    <name type="scientific">Monodon monoceros</name>
    <name type="common">Narwhal</name>
    <name type="synonym">Ceratodon monodon</name>
    <dbReference type="NCBI Taxonomy" id="40151"/>
    <lineage>
        <taxon>Eukaryota</taxon>
        <taxon>Metazoa</taxon>
        <taxon>Chordata</taxon>
        <taxon>Craniata</taxon>
        <taxon>Vertebrata</taxon>
        <taxon>Euteleostomi</taxon>
        <taxon>Mammalia</taxon>
        <taxon>Eutheria</taxon>
        <taxon>Laurasiatheria</taxon>
        <taxon>Artiodactyla</taxon>
        <taxon>Whippomorpha</taxon>
        <taxon>Cetacea</taxon>
        <taxon>Odontoceti</taxon>
        <taxon>Monodontidae</taxon>
        <taxon>Monodon</taxon>
    </lineage>
</organism>
<feature type="compositionally biased region" description="Polar residues" evidence="1">
    <location>
        <begin position="68"/>
        <end position="77"/>
    </location>
</feature>
<name>A0A8C6BHN7_MONMO</name>
<accession>A0A8C6BHN7</accession>